<evidence type="ECO:0000313" key="4">
    <source>
        <dbReference type="Proteomes" id="UP000289200"/>
    </source>
</evidence>
<protein>
    <recommendedName>
        <fullName evidence="2">EF-hand domain-containing protein</fullName>
    </recommendedName>
</protein>
<evidence type="ECO:0000256" key="1">
    <source>
        <dbReference type="SAM" id="MobiDB-lite"/>
    </source>
</evidence>
<gene>
    <name evidence="3" type="ORF">RHODGE_RHODGE_02475</name>
</gene>
<dbReference type="PROSITE" id="PS50222">
    <property type="entry name" value="EF_HAND_2"/>
    <property type="match status" value="2"/>
</dbReference>
<sequence>MMLLAAGAALTAVDLLSSLKDVVSSGGKPAGAPAATGFGVPDAAATSGTAAPSATAAPGSNPVSPDTMRAMLALQARGNATGALSSQLFSRLDRDGNGRIGKSEFDDVVAGLGGQSADRRALFDALDGDGDGSVSGSEFGVALQGPGLPMTDKVRANAGTRELFQRLLQQQTDMLANAAPGLGIARTV</sequence>
<dbReference type="Gene3D" id="1.10.238.10">
    <property type="entry name" value="EF-hand"/>
    <property type="match status" value="1"/>
</dbReference>
<feature type="domain" description="EF-hand" evidence="2">
    <location>
        <begin position="80"/>
        <end position="115"/>
    </location>
</feature>
<organism evidence="3 4">
    <name type="scientific">Rhodoplanes serenus</name>
    <dbReference type="NCBI Taxonomy" id="200615"/>
    <lineage>
        <taxon>Bacteria</taxon>
        <taxon>Pseudomonadati</taxon>
        <taxon>Pseudomonadota</taxon>
        <taxon>Alphaproteobacteria</taxon>
        <taxon>Hyphomicrobiales</taxon>
        <taxon>Nitrobacteraceae</taxon>
        <taxon>Rhodoplanes</taxon>
    </lineage>
</organism>
<comment type="caution">
    <text evidence="3">The sequence shown here is derived from an EMBL/GenBank/DDBJ whole genome shotgun (WGS) entry which is preliminary data.</text>
</comment>
<proteinExistence type="predicted"/>
<evidence type="ECO:0000259" key="2">
    <source>
        <dbReference type="PROSITE" id="PS50222"/>
    </source>
</evidence>
<feature type="compositionally biased region" description="Low complexity" evidence="1">
    <location>
        <begin position="45"/>
        <end position="60"/>
    </location>
</feature>
<dbReference type="InterPro" id="IPR018247">
    <property type="entry name" value="EF_Hand_1_Ca_BS"/>
</dbReference>
<dbReference type="RefSeq" id="WP_129609229.1">
    <property type="nucleotide sequence ID" value="NZ_UWOC01000144.1"/>
</dbReference>
<dbReference type="PROSITE" id="PS00018">
    <property type="entry name" value="EF_HAND_1"/>
    <property type="match status" value="2"/>
</dbReference>
<evidence type="ECO:0000313" key="3">
    <source>
        <dbReference type="EMBL" id="VCU09301.1"/>
    </source>
</evidence>
<dbReference type="Proteomes" id="UP000289200">
    <property type="component" value="Unassembled WGS sequence"/>
</dbReference>
<dbReference type="Pfam" id="PF13202">
    <property type="entry name" value="EF-hand_5"/>
    <property type="match status" value="2"/>
</dbReference>
<dbReference type="InterPro" id="IPR002048">
    <property type="entry name" value="EF_hand_dom"/>
</dbReference>
<accession>A0A3S4CHH9</accession>
<name>A0A3S4CHH9_9BRAD</name>
<feature type="region of interest" description="Disordered" evidence="1">
    <location>
        <begin position="45"/>
        <end position="65"/>
    </location>
</feature>
<dbReference type="GO" id="GO:0005509">
    <property type="term" value="F:calcium ion binding"/>
    <property type="evidence" value="ECO:0007669"/>
    <property type="project" value="InterPro"/>
</dbReference>
<dbReference type="SMART" id="SM00054">
    <property type="entry name" value="EFh"/>
    <property type="match status" value="2"/>
</dbReference>
<feature type="domain" description="EF-hand" evidence="2">
    <location>
        <begin position="120"/>
        <end position="149"/>
    </location>
</feature>
<dbReference type="CDD" id="cd00051">
    <property type="entry name" value="EFh"/>
    <property type="match status" value="1"/>
</dbReference>
<dbReference type="EMBL" id="UWOC01000144">
    <property type="protein sequence ID" value="VCU09301.1"/>
    <property type="molecule type" value="Genomic_DNA"/>
</dbReference>
<keyword evidence="4" id="KW-1185">Reference proteome</keyword>
<dbReference type="SUPFAM" id="SSF47473">
    <property type="entry name" value="EF-hand"/>
    <property type="match status" value="1"/>
</dbReference>
<dbReference type="OrthoDB" id="8404005at2"/>
<dbReference type="InterPro" id="IPR011992">
    <property type="entry name" value="EF-hand-dom_pair"/>
</dbReference>
<dbReference type="AlphaFoldDB" id="A0A3S4CHH9"/>
<reference evidence="4" key="1">
    <citation type="submission" date="2018-10" db="EMBL/GenBank/DDBJ databases">
        <authorList>
            <person name="Peiro R."/>
            <person name="Begona"/>
            <person name="Cbmso G."/>
            <person name="Lopez M."/>
            <person name="Gonzalez S."/>
            <person name="Sacristan E."/>
            <person name="Castillo E."/>
        </authorList>
    </citation>
    <scope>NUCLEOTIDE SEQUENCE [LARGE SCALE GENOMIC DNA]</scope>
</reference>